<dbReference type="Proteomes" id="UP000297447">
    <property type="component" value="Unassembled WGS sequence"/>
</dbReference>
<feature type="transmembrane region" description="Helical" evidence="2">
    <location>
        <begin position="192"/>
        <end position="211"/>
    </location>
</feature>
<feature type="transmembrane region" description="Helical" evidence="2">
    <location>
        <begin position="309"/>
        <end position="328"/>
    </location>
</feature>
<dbReference type="OrthoDB" id="3425909at2"/>
<keyword evidence="2" id="KW-0472">Membrane</keyword>
<feature type="transmembrane region" description="Helical" evidence="2">
    <location>
        <begin position="218"/>
        <end position="236"/>
    </location>
</feature>
<feature type="transmembrane region" description="Helical" evidence="2">
    <location>
        <begin position="165"/>
        <end position="186"/>
    </location>
</feature>
<keyword evidence="2" id="KW-1133">Transmembrane helix</keyword>
<feature type="transmembrane region" description="Helical" evidence="2">
    <location>
        <begin position="242"/>
        <end position="261"/>
    </location>
</feature>
<dbReference type="GO" id="GO:0016787">
    <property type="term" value="F:hydrolase activity"/>
    <property type="evidence" value="ECO:0007669"/>
    <property type="project" value="UniProtKB-KW"/>
</dbReference>
<dbReference type="EMBL" id="SOHE01000027">
    <property type="protein sequence ID" value="TFD52748.1"/>
    <property type="molecule type" value="Genomic_DNA"/>
</dbReference>
<organism evidence="3 4">
    <name type="scientific">Cryobacterium frigoriphilum</name>
    <dbReference type="NCBI Taxonomy" id="1259150"/>
    <lineage>
        <taxon>Bacteria</taxon>
        <taxon>Bacillati</taxon>
        <taxon>Actinomycetota</taxon>
        <taxon>Actinomycetes</taxon>
        <taxon>Micrococcales</taxon>
        <taxon>Microbacteriaceae</taxon>
        <taxon>Cryobacterium</taxon>
    </lineage>
</organism>
<dbReference type="AlphaFoldDB" id="A0A4V3IRM4"/>
<evidence type="ECO:0000256" key="1">
    <source>
        <dbReference type="SAM" id="MobiDB-lite"/>
    </source>
</evidence>
<sequence>MHSRQLGRLAGPDGCRLSRLRRPLDPHRPRPGALRLFTTPAATAAATALSEVDRRVGHARKRHPVHDRNGQHHRFNERMMGPHHAMTGAAAWIAVTTTAGHGLGLYPVTPMGTLTGALLCAGAALLADADHTSATISRSIPVLGKLVTAGLSRASGGHRHGLHSIFAVFCAWLLATGLGHLLWQPVWWPEPIGLGIAVMSAAAIAFATKALGLARGSWTLAWLIGGLLAAVITLYAPGQQDWFVVCFTLGYGIHLLGDLLTDRGLPLFWPFVPRPPRAWSRVPLLDSLWSSGGNVAVPVLGNAGSIREWLVLIPVTAYVGYGVLYAVLDEAGANLTLLGG</sequence>
<dbReference type="InterPro" id="IPR007404">
    <property type="entry name" value="YdjM-like"/>
</dbReference>
<evidence type="ECO:0000313" key="3">
    <source>
        <dbReference type="EMBL" id="TFD52748.1"/>
    </source>
</evidence>
<dbReference type="Pfam" id="PF04307">
    <property type="entry name" value="YdjM"/>
    <property type="match status" value="1"/>
</dbReference>
<keyword evidence="3" id="KW-0378">Hydrolase</keyword>
<keyword evidence="4" id="KW-1185">Reference proteome</keyword>
<keyword evidence="2" id="KW-0812">Transmembrane</keyword>
<accession>A0A4V3IRM4</accession>
<comment type="caution">
    <text evidence="3">The sequence shown here is derived from an EMBL/GenBank/DDBJ whole genome shotgun (WGS) entry which is preliminary data.</text>
</comment>
<proteinExistence type="predicted"/>
<gene>
    <name evidence="3" type="ORF">E3T55_06170</name>
</gene>
<evidence type="ECO:0000256" key="2">
    <source>
        <dbReference type="SAM" id="Phobius"/>
    </source>
</evidence>
<evidence type="ECO:0000313" key="4">
    <source>
        <dbReference type="Proteomes" id="UP000297447"/>
    </source>
</evidence>
<reference evidence="3 4" key="1">
    <citation type="submission" date="2019-03" db="EMBL/GenBank/DDBJ databases">
        <title>Genomics of glacier-inhabiting Cryobacterium strains.</title>
        <authorList>
            <person name="Liu Q."/>
            <person name="Xin Y.-H."/>
        </authorList>
    </citation>
    <scope>NUCLEOTIDE SEQUENCE [LARGE SCALE GENOMIC DNA]</scope>
    <source>
        <strain evidence="3 4">Hh14</strain>
    </source>
</reference>
<protein>
    <submittedName>
        <fullName evidence="3">Metal-dependent hydrolase</fullName>
    </submittedName>
</protein>
<name>A0A4V3IRM4_9MICO</name>
<feature type="region of interest" description="Disordered" evidence="1">
    <location>
        <begin position="1"/>
        <end position="34"/>
    </location>
</feature>